<reference evidence="1 2" key="1">
    <citation type="submission" date="2010-05" db="EMBL/GenBank/DDBJ databases">
        <title>The Genome Sequence of Thecamonas trahens ATCC 50062.</title>
        <authorList>
            <consortium name="The Broad Institute Genome Sequencing Platform"/>
            <person name="Russ C."/>
            <person name="Cuomo C."/>
            <person name="Shea T."/>
            <person name="Young S.K."/>
            <person name="Zeng Q."/>
            <person name="Koehrsen M."/>
            <person name="Haas B."/>
            <person name="Borodovsky M."/>
            <person name="Guigo R."/>
            <person name="Alvarado L."/>
            <person name="Berlin A."/>
            <person name="Bochicchio J."/>
            <person name="Borenstein D."/>
            <person name="Chapman S."/>
            <person name="Chen Z."/>
            <person name="Freedman E."/>
            <person name="Gellesch M."/>
            <person name="Goldberg J."/>
            <person name="Griggs A."/>
            <person name="Gujja S."/>
            <person name="Heilman E."/>
            <person name="Heiman D."/>
            <person name="Hepburn T."/>
            <person name="Howarth C."/>
            <person name="Jen D."/>
            <person name="Larson L."/>
            <person name="Mehta T."/>
            <person name="Park D."/>
            <person name="Pearson M."/>
            <person name="Roberts A."/>
            <person name="Saif S."/>
            <person name="Shenoy N."/>
            <person name="Sisk P."/>
            <person name="Stolte C."/>
            <person name="Sykes S."/>
            <person name="Thomson T."/>
            <person name="Walk T."/>
            <person name="White J."/>
            <person name="Yandava C."/>
            <person name="Burger G."/>
            <person name="Gray M.W."/>
            <person name="Holland P.W.H."/>
            <person name="King N."/>
            <person name="Lang F.B.F."/>
            <person name="Roger A.J."/>
            <person name="Ruiz-Trillo I."/>
            <person name="Lander E."/>
            <person name="Nusbaum C."/>
        </authorList>
    </citation>
    <scope>NUCLEOTIDE SEQUENCE [LARGE SCALE GENOMIC DNA]</scope>
    <source>
        <strain evidence="1 2">ATCC 50062</strain>
    </source>
</reference>
<dbReference type="EMBL" id="GL349443">
    <property type="protein sequence ID" value="KNC46708.1"/>
    <property type="molecule type" value="Genomic_DNA"/>
</dbReference>
<dbReference type="RefSeq" id="XP_013760499.1">
    <property type="nucleotide sequence ID" value="XM_013905045.1"/>
</dbReference>
<gene>
    <name evidence="1" type="ORF">AMSG_11750</name>
</gene>
<evidence type="ECO:0000313" key="2">
    <source>
        <dbReference type="Proteomes" id="UP000054408"/>
    </source>
</evidence>
<keyword evidence="2" id="KW-1185">Reference proteome</keyword>
<organism evidence="1 2">
    <name type="scientific">Thecamonas trahens ATCC 50062</name>
    <dbReference type="NCBI Taxonomy" id="461836"/>
    <lineage>
        <taxon>Eukaryota</taxon>
        <taxon>Apusozoa</taxon>
        <taxon>Apusomonadida</taxon>
        <taxon>Apusomonadidae</taxon>
        <taxon>Thecamonas</taxon>
    </lineage>
</organism>
<sequence>MTEAKIQCLPWTESLAIFLHWSSRSSFFLLFACPPASRCLHEAPHERQTKWMVRLMVGDQCPDWIIFFPLHRMPSPFPLRPYSSSMTRIMKQTTRLCTMLC</sequence>
<dbReference type="Proteomes" id="UP000054408">
    <property type="component" value="Unassembled WGS sequence"/>
</dbReference>
<protein>
    <submittedName>
        <fullName evidence="1">Uncharacterized protein</fullName>
    </submittedName>
</protein>
<accession>A0A0L0D5X3</accession>
<dbReference type="AlphaFoldDB" id="A0A0L0D5X3"/>
<dbReference type="GeneID" id="25569665"/>
<proteinExistence type="predicted"/>
<name>A0A0L0D5X3_THETB</name>
<evidence type="ECO:0000313" key="1">
    <source>
        <dbReference type="EMBL" id="KNC46708.1"/>
    </source>
</evidence>